<gene>
    <name evidence="2" type="ORF">CUN50_01730</name>
</gene>
<proteinExistence type="predicted"/>
<evidence type="ECO:0000259" key="1">
    <source>
        <dbReference type="Pfam" id="PF03781"/>
    </source>
</evidence>
<dbReference type="Proteomes" id="UP000228947">
    <property type="component" value="Unassembled WGS sequence"/>
</dbReference>
<feature type="non-terminal residue" evidence="2">
    <location>
        <position position="1"/>
    </location>
</feature>
<dbReference type="SUPFAM" id="SSF56436">
    <property type="entry name" value="C-type lectin-like"/>
    <property type="match status" value="1"/>
</dbReference>
<dbReference type="InterPro" id="IPR051043">
    <property type="entry name" value="Sulfatase_Mod_Factor_Kinase"/>
</dbReference>
<dbReference type="InterPro" id="IPR016187">
    <property type="entry name" value="CTDL_fold"/>
</dbReference>
<name>A0A2M8Q029_9CHLR</name>
<dbReference type="InterPro" id="IPR042095">
    <property type="entry name" value="SUMF_sf"/>
</dbReference>
<dbReference type="EMBL" id="PGTL01000004">
    <property type="protein sequence ID" value="PJF43135.1"/>
    <property type="molecule type" value="Genomic_DNA"/>
</dbReference>
<dbReference type="PANTHER" id="PTHR23150">
    <property type="entry name" value="SULFATASE MODIFYING FACTOR 1, 2"/>
    <property type="match status" value="1"/>
</dbReference>
<dbReference type="GO" id="GO:0120147">
    <property type="term" value="F:formylglycine-generating oxidase activity"/>
    <property type="evidence" value="ECO:0007669"/>
    <property type="project" value="TreeGrafter"/>
</dbReference>
<accession>A0A2M8Q029</accession>
<sequence>LIYPWGNVLLPDRLNYDQRQLEPSPVGSFPKGASWVGAEDLSGNMWEWVSSLYMPYPYRADDGREDLNSTALPRVFRGGWLSYVDYGTSAVMRFRLAANERDWRIGFRCAKDE</sequence>
<dbReference type="AlphaFoldDB" id="A0A2M8Q029"/>
<dbReference type="PANTHER" id="PTHR23150:SF19">
    <property type="entry name" value="FORMYLGLYCINE-GENERATING ENZYME"/>
    <property type="match status" value="1"/>
</dbReference>
<comment type="caution">
    <text evidence="2">The sequence shown here is derived from an EMBL/GenBank/DDBJ whole genome shotgun (WGS) entry which is preliminary data.</text>
</comment>
<protein>
    <submittedName>
        <fullName evidence="2">Formylglycine-generating enzyme family protein</fullName>
    </submittedName>
</protein>
<evidence type="ECO:0000313" key="3">
    <source>
        <dbReference type="Proteomes" id="UP000228947"/>
    </source>
</evidence>
<dbReference type="Gene3D" id="3.90.1580.10">
    <property type="entry name" value="paralog of FGE (formylglycine-generating enzyme)"/>
    <property type="match status" value="1"/>
</dbReference>
<dbReference type="InterPro" id="IPR005532">
    <property type="entry name" value="SUMF_dom"/>
</dbReference>
<evidence type="ECO:0000313" key="2">
    <source>
        <dbReference type="EMBL" id="PJF43135.1"/>
    </source>
</evidence>
<feature type="domain" description="Sulfatase-modifying factor enzyme-like" evidence="1">
    <location>
        <begin position="15"/>
        <end position="111"/>
    </location>
</feature>
<organism evidence="2 3">
    <name type="scientific">Candidatus Thermofonsia Clade 1 bacterium</name>
    <dbReference type="NCBI Taxonomy" id="2364210"/>
    <lineage>
        <taxon>Bacteria</taxon>
        <taxon>Bacillati</taxon>
        <taxon>Chloroflexota</taxon>
        <taxon>Candidatus Thermofontia</taxon>
        <taxon>Candidatus Thermofonsia Clade 1</taxon>
    </lineage>
</organism>
<dbReference type="Pfam" id="PF03781">
    <property type="entry name" value="FGE-sulfatase"/>
    <property type="match status" value="1"/>
</dbReference>
<reference evidence="2 3" key="1">
    <citation type="submission" date="2017-11" db="EMBL/GenBank/DDBJ databases">
        <title>Evolution of Phototrophy in the Chloroflexi Phylum Driven by Horizontal Gene Transfer.</title>
        <authorList>
            <person name="Ward L.M."/>
            <person name="Hemp J."/>
            <person name="Shih P.M."/>
            <person name="Mcglynn S.E."/>
            <person name="Fischer W."/>
        </authorList>
    </citation>
    <scope>NUCLEOTIDE SEQUENCE [LARGE SCALE GENOMIC DNA]</scope>
    <source>
        <strain evidence="2">CP1_1M</strain>
    </source>
</reference>